<feature type="transmembrane region" description="Helical" evidence="2">
    <location>
        <begin position="30"/>
        <end position="47"/>
    </location>
</feature>
<dbReference type="InterPro" id="IPR052169">
    <property type="entry name" value="CW_Biosynth-Accessory"/>
</dbReference>
<dbReference type="PANTHER" id="PTHR33393:SF13">
    <property type="entry name" value="PGA BIOSYNTHESIS PROTEIN CAPA"/>
    <property type="match status" value="1"/>
</dbReference>
<dbReference type="Proteomes" id="UP000434639">
    <property type="component" value="Unassembled WGS sequence"/>
</dbReference>
<evidence type="ECO:0000313" key="4">
    <source>
        <dbReference type="EMBL" id="MTH53947.1"/>
    </source>
</evidence>
<dbReference type="Pfam" id="PF09587">
    <property type="entry name" value="PGA_cap"/>
    <property type="match status" value="1"/>
</dbReference>
<protein>
    <submittedName>
        <fullName evidence="4">Capsular biosynthesis protein</fullName>
    </submittedName>
</protein>
<comment type="similarity">
    <text evidence="1">Belongs to the CapA family.</text>
</comment>
<organism evidence="4 5">
    <name type="scientific">Metabacillus mangrovi</name>
    <dbReference type="NCBI Taxonomy" id="1491830"/>
    <lineage>
        <taxon>Bacteria</taxon>
        <taxon>Bacillati</taxon>
        <taxon>Bacillota</taxon>
        <taxon>Bacilli</taxon>
        <taxon>Bacillales</taxon>
        <taxon>Bacillaceae</taxon>
        <taxon>Metabacillus</taxon>
    </lineage>
</organism>
<evidence type="ECO:0000256" key="2">
    <source>
        <dbReference type="SAM" id="Phobius"/>
    </source>
</evidence>
<dbReference type="EMBL" id="WMIB01000009">
    <property type="protein sequence ID" value="MTH53947.1"/>
    <property type="molecule type" value="Genomic_DNA"/>
</dbReference>
<evidence type="ECO:0000313" key="5">
    <source>
        <dbReference type="Proteomes" id="UP000434639"/>
    </source>
</evidence>
<accession>A0A7X2S5T4</accession>
<dbReference type="RefSeq" id="WP_162356738.1">
    <property type="nucleotide sequence ID" value="NZ_WMIB01000009.1"/>
</dbReference>
<keyword evidence="2" id="KW-1133">Transmembrane helix</keyword>
<sequence>MSHPNGKELKFEEKLLRFIKRNRRNSKTHAVVGLLIAAAVMFGFSFTEKPPVSGAPQYDGEVFTASFMGDIMMGRNVEKVTDQKGQDYLFKQVKPLLQNSDYITANFDHPITRNEAAPGDDSKHIQLRTGPESAQTLKNMNFSAVSLANTHTMDYKVQGLNDTRETFKKLGIGTTGAGSNLKDARKSISYQNHNGVKVATLGFTDVYPEGAKATEYNSGVLAMEPENFVPMIAEAKKKADFVFVHAHWGQEYDVKPHPRQKDLAKALADAGADVVIGHHPHVLSPAEVYKDTVIFYSLGNFIFDQGWSRTRESVIAQMRLMNDGKARFELTPLKIEGAQPSPIRNLNELQKEKLRKQLTGDSQNLDWYEENGKFIFEMDYSKKLE</sequence>
<dbReference type="SMART" id="SM00854">
    <property type="entry name" value="PGA_cap"/>
    <property type="match status" value="1"/>
</dbReference>
<evidence type="ECO:0000256" key="1">
    <source>
        <dbReference type="ARBA" id="ARBA00005662"/>
    </source>
</evidence>
<evidence type="ECO:0000259" key="3">
    <source>
        <dbReference type="SMART" id="SM00854"/>
    </source>
</evidence>
<keyword evidence="2" id="KW-0472">Membrane</keyword>
<gene>
    <name evidence="4" type="ORF">GKZ89_11070</name>
</gene>
<reference evidence="4 5" key="1">
    <citation type="journal article" date="2017" name="Int. J. Syst. Evol. Microbiol.">
        <title>Bacillus mangrovi sp. nov., isolated from a sediment sample from a mangrove forest.</title>
        <authorList>
            <person name="Gupta V."/>
            <person name="Singh P.K."/>
            <person name="Korpole S."/>
            <person name="Tanuku N.R.S."/>
            <person name="Pinnaka A.K."/>
        </authorList>
    </citation>
    <scope>NUCLEOTIDE SEQUENCE [LARGE SCALE GENOMIC DNA]</scope>
    <source>
        <strain evidence="4 5">KCTC 33872</strain>
    </source>
</reference>
<dbReference type="InterPro" id="IPR019079">
    <property type="entry name" value="Capsule_synth_CapA"/>
</dbReference>
<dbReference type="Gene3D" id="3.60.21.10">
    <property type="match status" value="1"/>
</dbReference>
<dbReference type="InterPro" id="IPR029052">
    <property type="entry name" value="Metallo-depent_PP-like"/>
</dbReference>
<name>A0A7X2S5T4_9BACI</name>
<dbReference type="AlphaFoldDB" id="A0A7X2S5T4"/>
<proteinExistence type="inferred from homology"/>
<keyword evidence="2" id="KW-0812">Transmembrane</keyword>
<comment type="caution">
    <text evidence="4">The sequence shown here is derived from an EMBL/GenBank/DDBJ whole genome shotgun (WGS) entry which is preliminary data.</text>
</comment>
<dbReference type="PANTHER" id="PTHR33393">
    <property type="entry name" value="POLYGLUTAMINE SYNTHESIS ACCESSORY PROTEIN RV0574C-RELATED"/>
    <property type="match status" value="1"/>
</dbReference>
<dbReference type="CDD" id="cd07381">
    <property type="entry name" value="MPP_CapA"/>
    <property type="match status" value="1"/>
</dbReference>
<feature type="domain" description="Capsule synthesis protein CapA" evidence="3">
    <location>
        <begin position="64"/>
        <end position="305"/>
    </location>
</feature>
<dbReference type="SUPFAM" id="SSF56300">
    <property type="entry name" value="Metallo-dependent phosphatases"/>
    <property type="match status" value="1"/>
</dbReference>
<keyword evidence="5" id="KW-1185">Reference proteome</keyword>